<dbReference type="CDD" id="cd06008">
    <property type="entry name" value="NF-X1-zinc-finger"/>
    <property type="match status" value="2"/>
</dbReference>
<dbReference type="Pfam" id="PF20173">
    <property type="entry name" value="ZnF_RZ-type"/>
    <property type="match status" value="1"/>
</dbReference>
<keyword evidence="6" id="KW-0391">Immunity</keyword>
<dbReference type="PROSITE" id="PS50103">
    <property type="entry name" value="ZF_C3H1"/>
    <property type="match status" value="1"/>
</dbReference>
<dbReference type="InterPro" id="IPR046439">
    <property type="entry name" value="ZF_RZ_dom"/>
</dbReference>
<reference evidence="13" key="1">
    <citation type="journal article" date="2014" name="Genome Announc.">
        <title>Draft genome sequence of the plant-pathogenic soil fungus Rhizoctonia solani anastomosis group 3 strain Rhs1AP.</title>
        <authorList>
            <person name="Cubeta M.A."/>
            <person name="Thomas E."/>
            <person name="Dean R.A."/>
            <person name="Jabaji S."/>
            <person name="Neate S.M."/>
            <person name="Tavantzis S."/>
            <person name="Toda T."/>
            <person name="Vilgalys R."/>
            <person name="Bharathan N."/>
            <person name="Fedorova-Abrams N."/>
            <person name="Pakala S.B."/>
            <person name="Pakala S.M."/>
            <person name="Zafar N."/>
            <person name="Joardar V."/>
            <person name="Losada L."/>
            <person name="Nierman W.C."/>
        </authorList>
    </citation>
    <scope>NUCLEOTIDE SEQUENCE [LARGE SCALE GENOMIC DNA]</scope>
    <source>
        <strain evidence="13">AG-3</strain>
    </source>
</reference>
<dbReference type="PANTHER" id="PTHR10887">
    <property type="entry name" value="DNA2/NAM7 HELICASE FAMILY"/>
    <property type="match status" value="1"/>
</dbReference>
<dbReference type="InterPro" id="IPR045055">
    <property type="entry name" value="DNA2/NAM7-like"/>
</dbReference>
<gene>
    <name evidence="12" type="ORF">RSOL_258060</name>
</gene>
<protein>
    <submittedName>
        <fullName evidence="12">NFX1-type zinc finger protein</fullName>
    </submittedName>
</protein>
<evidence type="ECO:0000256" key="3">
    <source>
        <dbReference type="ARBA" id="ARBA00022723"/>
    </source>
</evidence>
<dbReference type="InterPro" id="IPR000571">
    <property type="entry name" value="Znf_CCCH"/>
</dbReference>
<feature type="coiled-coil region" evidence="8">
    <location>
        <begin position="808"/>
        <end position="835"/>
    </location>
</feature>
<dbReference type="GO" id="GO:0008270">
    <property type="term" value="F:zinc ion binding"/>
    <property type="evidence" value="ECO:0007669"/>
    <property type="project" value="UniProtKB-KW"/>
</dbReference>
<dbReference type="SMART" id="SM00356">
    <property type="entry name" value="ZnF_C3H1"/>
    <property type="match status" value="1"/>
</dbReference>
<dbReference type="PROSITE" id="PS51981">
    <property type="entry name" value="ZF_RZ"/>
    <property type="match status" value="1"/>
</dbReference>
<dbReference type="CDD" id="cd18808">
    <property type="entry name" value="SF1_C_Upf1"/>
    <property type="match status" value="1"/>
</dbReference>
<keyword evidence="8" id="KW-0175">Coiled coil</keyword>
<dbReference type="Pfam" id="PF00642">
    <property type="entry name" value="zf-CCCH"/>
    <property type="match status" value="1"/>
</dbReference>
<evidence type="ECO:0000256" key="4">
    <source>
        <dbReference type="ARBA" id="ARBA00022771"/>
    </source>
</evidence>
<feature type="compositionally biased region" description="Polar residues" evidence="9">
    <location>
        <begin position="77"/>
        <end position="98"/>
    </location>
</feature>
<feature type="compositionally biased region" description="Low complexity" evidence="9">
    <location>
        <begin position="21"/>
        <end position="31"/>
    </location>
</feature>
<dbReference type="GO" id="GO:0004386">
    <property type="term" value="F:helicase activity"/>
    <property type="evidence" value="ECO:0007669"/>
    <property type="project" value="InterPro"/>
</dbReference>
<feature type="domain" description="C3H1-type" evidence="10">
    <location>
        <begin position="43"/>
        <end position="70"/>
    </location>
</feature>
<dbReference type="PANTHER" id="PTHR10887:SF445">
    <property type="entry name" value="NFX1-TYPE ZINC FINGER-CONTAINING PROTEIN 1"/>
    <property type="match status" value="1"/>
</dbReference>
<dbReference type="Pfam" id="PF13087">
    <property type="entry name" value="AAA_12"/>
    <property type="match status" value="1"/>
</dbReference>
<comment type="caution">
    <text evidence="12">The sequence shown here is derived from an EMBL/GenBank/DDBJ whole genome shotgun (WGS) entry which is preliminary data.</text>
</comment>
<dbReference type="GO" id="GO:0031380">
    <property type="term" value="C:nuclear RNA-directed RNA polymerase complex"/>
    <property type="evidence" value="ECO:0007669"/>
    <property type="project" value="TreeGrafter"/>
</dbReference>
<keyword evidence="2" id="KW-0963">Cytoplasm</keyword>
<evidence type="ECO:0000256" key="8">
    <source>
        <dbReference type="SAM" id="Coils"/>
    </source>
</evidence>
<evidence type="ECO:0000259" key="10">
    <source>
        <dbReference type="PROSITE" id="PS50103"/>
    </source>
</evidence>
<evidence type="ECO:0000256" key="9">
    <source>
        <dbReference type="SAM" id="MobiDB-lite"/>
    </source>
</evidence>
<feature type="region of interest" description="Disordered" evidence="9">
    <location>
        <begin position="1"/>
        <end position="50"/>
    </location>
</feature>
<accession>A0A0A1UJ92</accession>
<dbReference type="InterPro" id="IPR027417">
    <property type="entry name" value="P-loop_NTPase"/>
</dbReference>
<evidence type="ECO:0000256" key="6">
    <source>
        <dbReference type="ARBA" id="ARBA00022859"/>
    </source>
</evidence>
<sequence>MSSNPPRGGGSTPRGSRRGRGNPNANRGTPRSSNSGGANRPPPAPREVCRNFQRGNCQRGDTCQFSHTPVSGAAPAPQQTFRDASSQPENNVNSNFPGLSNDNFSVAGLGNTPGQTHHFLKLYVEDSFRFSTAAQIYRFVSLLCNASSRNASWTLEEGQNHLCELVRGNGILRLGDAIRFPAETNRLWSFQKGYIPILAYLSSDWVIKSRINTEVNALYGLVHSEFQVIRDTIVTNMQRLMAARDFSEGPGFPLSGKQVFKTIFVTLFEYLTRFKDATIKHPGLRDTTEQIARWFEEWATALRSNPPFNDECTTYDEDKRQLIINNIRADKERVLRIVQRERVLLVNREERPTRQGATTEGLIAALQRNCDYDGPGERREKGPRHDNDKVAIVDIRVAPTNDELVCQDDPFLPGNFAEAPHFYDSKSVERLLDVQFRLLREELIAPIRMATQLILSDLAKPDKATTILSKLIQDGGGRYRAPANAQESVIFSVFPNVTFQPLALNNRGTSVGIEFDTPPDKARDKQVQARVEYWEQVSKKRLMLGGLVALVWKDQSGTVDIYVGTVASTPRDLAEAAKKSRDRIALRVSFFDAAAELRIVQSLQNRRENNGTKVLIEAPVFYEGIRPFLEALKVDPERLPFSNYLVHQSETELKQTMIAAPLYSRTPGFSFELKDLFPSSAGVQTLRMITTNRDSVANARAQLVRRSRLDPSQADAVVDSLTREVSLIQGPPGTGKSFTGLELIRVLIKNQISPILLVAYTNHALDHMLKGILDADITKNIIRLGSRAAVDERLASFSLDEAEKISTKSRLDRNINAAYREMRSAEAEMSGLMDKITTRHVPQEHMEDCILSLYPYHYEELLSNTPSWISSLISNAAEEDEEWETVGKPEQDLSVINFWATGRDLQFLEPPKEDKSQNKKGQKSGGGASNKFNALAEGNASKKGKGSLVAQHQTFLREFLSQHGTHQIPSIPRMARSLEALKDDPLVWSMSLTERNTLYDTWYATASESIREAQIEDFDNVRKKHAAARKSFEEIKEQGKVNILRRSHIVGCTTTGAAKVVSLLSGVEPKVMIVEEAGQVLESHILASLVETVQHVIMIGDPKQLRPSVNSYRLATDNPRTGHIWRFDQSMMERLSSAGFPMSQINVQRRMRPEVSVLIRKSLYPNLQDHNLVTEYPDVRGMKKNVFFVSHTNKETGGGEDSVSKHNAYEIDMIYELVLHLLRQGCYNKEGNIVVLAAYLGQIPKIRQKLRDVVTTIIDERDAELLVQHGIEDEETTTVQEVKVSKHVLIRTLDNFQGEEGEIIILSLVRNSGTPFDGHKSSLQYTGERSPIGFLRSPNRTNVGLSRAKHGMYIFGNAPELARGSAMWATVLQELHEAGNIGTALPISCQRHPEYVEWVGQPGRLPIVSPDGGCLRPCAEPLPCGHVCPFKCHSDDPKHITTRCREPCLRLCPLNHPCDRECWECAKTIGDCRFPVRNAQLLCGHIHPIAPCYLARMPEKIKCVAQVEKQLPFCEHKAKMPCSQDPATFSCQEPCGTGFTCCSKPCAAKCGACQKLSSPPDAGRPQIGRIARTQHPKHLCGRVLRCGHACKDECKEGHACSGTCKEKCRQICPHGGCRQPCSTPCKPCVQPCAWNCSHIQCPSACGMACTRLPCDKKCPNVLRCGHPCPSVCGEPCAKQTCRFCANDNTLDSIVDLVMHTSLRDLEDDGSLDSMTITLPCGHVFTVETLDGITHLGDFYEKEPDGKWVKAVTPDDTGEIRTRPVCPSCRGNIDSLRYGRVCKNSNLAILQHNIASSFSRRLAKTEEKLTTVRAGIYKSVIDAVKACKPDGPDQPITAAARRDMEDNRDITLAREADRPTPAEVIDNIAGFHAFPESYAKTWQGGIKAALDSYRNARQIACERDPAVQAYEASLSQLYREELGRFGVDLSLETPRDVEQQALRLARMQIGQLPPRAGLRFVVEAFWITINILMQLGVATSKASDEIRGRNPNATEHQQWEQLADFILARAVKDAETVYDLAIKSESWNKAIKCLIFVLQARYELAAHQCRVAIGKGALLSSDAKAELVEMCRRGIRYIKGLQTSVPQEYLRRWGPEERQNKLTWVNANFVQPSGVILESWESLKRSAKGGVWYQEVTNDERTAILRAMMEGAGNDRLWHTGHFYQCPNGHPYVIGECGGAMQASTCPECGARIGGSGHQSLAGNTHARDFVDIARQTGVREAGWAWGPGRR</sequence>
<evidence type="ECO:0000256" key="1">
    <source>
        <dbReference type="ARBA" id="ARBA00004496"/>
    </source>
</evidence>
<dbReference type="InterPro" id="IPR041679">
    <property type="entry name" value="DNA2/NAM7-like_C"/>
</dbReference>
<dbReference type="OrthoDB" id="2423195at2759"/>
<feature type="zinc finger region" description="C3H1-type" evidence="7">
    <location>
        <begin position="43"/>
        <end position="70"/>
    </location>
</feature>
<keyword evidence="3 7" id="KW-0479">Metal-binding</keyword>
<name>A0A0A1UJ92_9AGAM</name>
<evidence type="ECO:0000313" key="13">
    <source>
        <dbReference type="Proteomes" id="UP000030108"/>
    </source>
</evidence>
<dbReference type="InterPro" id="IPR036855">
    <property type="entry name" value="Znf_CCCH_sf"/>
</dbReference>
<feature type="domain" description="RZ-type" evidence="11">
    <location>
        <begin position="2135"/>
        <end position="2215"/>
    </location>
</feature>
<dbReference type="SUPFAM" id="SSF52540">
    <property type="entry name" value="P-loop containing nucleoside triphosphate hydrolases"/>
    <property type="match status" value="1"/>
</dbReference>
<keyword evidence="5 7" id="KW-0862">Zinc</keyword>
<dbReference type="InterPro" id="IPR047187">
    <property type="entry name" value="SF1_C_Upf1"/>
</dbReference>
<dbReference type="Proteomes" id="UP000030108">
    <property type="component" value="Unassembled WGS sequence"/>
</dbReference>
<keyword evidence="4 7" id="KW-0863">Zinc-finger</keyword>
<dbReference type="GO" id="GO:0005737">
    <property type="term" value="C:cytoplasm"/>
    <property type="evidence" value="ECO:0007669"/>
    <property type="project" value="UniProtKB-SubCell"/>
</dbReference>
<dbReference type="EMBL" id="JATN01000321">
    <property type="protein sequence ID" value="EUC58481.1"/>
    <property type="molecule type" value="Genomic_DNA"/>
</dbReference>
<evidence type="ECO:0000256" key="7">
    <source>
        <dbReference type="PROSITE-ProRule" id="PRU00723"/>
    </source>
</evidence>
<proteinExistence type="predicted"/>
<evidence type="ECO:0000259" key="11">
    <source>
        <dbReference type="PROSITE" id="PS51981"/>
    </source>
</evidence>
<dbReference type="Gene3D" id="3.40.50.300">
    <property type="entry name" value="P-loop containing nucleotide triphosphate hydrolases"/>
    <property type="match status" value="3"/>
</dbReference>
<dbReference type="GO" id="GO:0031048">
    <property type="term" value="P:regulatory ncRNA-mediated heterochromatin formation"/>
    <property type="evidence" value="ECO:0007669"/>
    <property type="project" value="TreeGrafter"/>
</dbReference>
<organism evidence="12 13">
    <name type="scientific">Rhizoctonia solani AG-3 Rhs1AP</name>
    <dbReference type="NCBI Taxonomy" id="1086054"/>
    <lineage>
        <taxon>Eukaryota</taxon>
        <taxon>Fungi</taxon>
        <taxon>Dikarya</taxon>
        <taxon>Basidiomycota</taxon>
        <taxon>Agaricomycotina</taxon>
        <taxon>Agaricomycetes</taxon>
        <taxon>Cantharellales</taxon>
        <taxon>Ceratobasidiaceae</taxon>
        <taxon>Rhizoctonia</taxon>
    </lineage>
</organism>
<evidence type="ECO:0000256" key="5">
    <source>
        <dbReference type="ARBA" id="ARBA00022833"/>
    </source>
</evidence>
<dbReference type="SUPFAM" id="SSF90229">
    <property type="entry name" value="CCCH zinc finger"/>
    <property type="match status" value="1"/>
</dbReference>
<dbReference type="InterPro" id="IPR041677">
    <property type="entry name" value="DNA2/NAM7_AAA_11"/>
</dbReference>
<feature type="region of interest" description="Disordered" evidence="9">
    <location>
        <begin position="908"/>
        <end position="933"/>
    </location>
</feature>
<evidence type="ECO:0000313" key="12">
    <source>
        <dbReference type="EMBL" id="EUC58481.1"/>
    </source>
</evidence>
<dbReference type="GO" id="GO:0002376">
    <property type="term" value="P:immune system process"/>
    <property type="evidence" value="ECO:0007669"/>
    <property type="project" value="UniProtKB-KW"/>
</dbReference>
<feature type="region of interest" description="Disordered" evidence="9">
    <location>
        <begin position="68"/>
        <end position="98"/>
    </location>
</feature>
<evidence type="ECO:0000256" key="2">
    <source>
        <dbReference type="ARBA" id="ARBA00022490"/>
    </source>
</evidence>
<comment type="subcellular location">
    <subcellularLocation>
        <location evidence="1">Cytoplasm</location>
    </subcellularLocation>
</comment>
<dbReference type="Pfam" id="PF13086">
    <property type="entry name" value="AAA_11"/>
    <property type="match status" value="1"/>
</dbReference>